<evidence type="ECO:0000256" key="1">
    <source>
        <dbReference type="SAM" id="SignalP"/>
    </source>
</evidence>
<protein>
    <recommendedName>
        <fullName evidence="4">Spore coat protein</fullName>
    </recommendedName>
</protein>
<dbReference type="EMBL" id="RHHR01000027">
    <property type="protein sequence ID" value="RNB71941.1"/>
    <property type="molecule type" value="Genomic_DNA"/>
</dbReference>
<sequence length="276" mass="30455">MKKRLALSMLASTVAFAGLVGAGTYAYFNDTETSTGNTVQAGTLEMTGFRNDIPIEGPMFYTSDGFGPDDAGVLGTGLWQPGDTHTRGMFIRNDGTLNAKLNKLFAEAQDDDAMAFAEQAHATIAVFEPDSNVFLNIDSSEYADLVDAIDQFYQTTFDDLMEAMFPGHDTMELEELKQAIKQVHGEVKRLLMEESFRVHVNGDPVNVNVQHVFQDQLSNLVGNDNIVDPGLQYVVEPGESLFFGYTVSFDDLTPEENNPLQGKEVKFNFGTEFVQD</sequence>
<name>A0A3M8C8P5_9BACL</name>
<evidence type="ECO:0008006" key="4">
    <source>
        <dbReference type="Google" id="ProtNLM"/>
    </source>
</evidence>
<dbReference type="OrthoDB" id="2553777at2"/>
<comment type="caution">
    <text evidence="2">The sequence shown here is derived from an EMBL/GenBank/DDBJ whole genome shotgun (WGS) entry which is preliminary data.</text>
</comment>
<dbReference type="RefSeq" id="WP_122909668.1">
    <property type="nucleotide sequence ID" value="NZ_CBCSBE010000006.1"/>
</dbReference>
<feature type="signal peptide" evidence="1">
    <location>
        <begin position="1"/>
        <end position="17"/>
    </location>
</feature>
<evidence type="ECO:0000313" key="3">
    <source>
        <dbReference type="Proteomes" id="UP000282028"/>
    </source>
</evidence>
<organism evidence="2 3">
    <name type="scientific">Brevibacillus invocatus</name>
    <dbReference type="NCBI Taxonomy" id="173959"/>
    <lineage>
        <taxon>Bacteria</taxon>
        <taxon>Bacillati</taxon>
        <taxon>Bacillota</taxon>
        <taxon>Bacilli</taxon>
        <taxon>Bacillales</taxon>
        <taxon>Paenibacillaceae</taxon>
        <taxon>Brevibacillus</taxon>
    </lineage>
</organism>
<dbReference type="AlphaFoldDB" id="A0A3M8C8P5"/>
<reference evidence="2 3" key="1">
    <citation type="submission" date="2018-10" db="EMBL/GenBank/DDBJ databases">
        <title>Phylogenomics of Brevibacillus.</title>
        <authorList>
            <person name="Dunlap C."/>
        </authorList>
    </citation>
    <scope>NUCLEOTIDE SEQUENCE [LARGE SCALE GENOMIC DNA]</scope>
    <source>
        <strain evidence="2 3">JCM 12215</strain>
    </source>
</reference>
<proteinExistence type="predicted"/>
<accession>A0A3M8C8P5</accession>
<dbReference type="InterPro" id="IPR022121">
    <property type="entry name" value="Peptidase_M73_camelysin"/>
</dbReference>
<feature type="chain" id="PRO_5038556077" description="Spore coat protein" evidence="1">
    <location>
        <begin position="18"/>
        <end position="276"/>
    </location>
</feature>
<dbReference type="Proteomes" id="UP000282028">
    <property type="component" value="Unassembled WGS sequence"/>
</dbReference>
<evidence type="ECO:0000313" key="2">
    <source>
        <dbReference type="EMBL" id="RNB71941.1"/>
    </source>
</evidence>
<keyword evidence="1" id="KW-0732">Signal</keyword>
<dbReference type="NCBIfam" id="TIGR04088">
    <property type="entry name" value="cognate_SipW"/>
    <property type="match status" value="1"/>
</dbReference>
<dbReference type="Pfam" id="PF12389">
    <property type="entry name" value="Peptidase_M73"/>
    <property type="match status" value="1"/>
</dbReference>
<keyword evidence="3" id="KW-1185">Reference proteome</keyword>
<gene>
    <name evidence="2" type="ORF">EDM52_14345</name>
</gene>
<dbReference type="InterPro" id="IPR023833">
    <property type="entry name" value="Signal_pept_SipW-depend-type"/>
</dbReference>